<sequence length="1143" mass="128924">MEGMSVQEHARIDTCKDFNLLRPLALFLGFFILSFQVFASSEANAIFYPLPNQVKGTFIAAKKLFPGEQGGLWIHDVHGRVLFYDGQTTLPKSGSFLPAREEQLAYHKGSFWTFVENEVYQTYPNRDRRLVFSLNPGSQIRKIGSSGQYIWVSDGAHFYTYNIDTSELNSFSLLQLYQHSNNSYVYINDAIFVETKWALATTSGVYLSEGNSFNHVVSSGKHYIEKVYYSHTRREILIGTLKGALIFNIYEPNKPVIRIGASHVLTFAETNQEYWVGTEQGLYLYSFLTGAVTQVTPASFLEIELASTKIYSLLNDNMGGMWIATNQGIRYYSLFSKKFERITFSSYDSQTLSGRIRQTLTGPDGVLWFVDDHNLYRSGSKGVMKVMNLASQINEFAFQGDRLWLATSSGLEIYNLNDLERVSYPYLRVMAGRPIDHIVADGSTRLWASSGYQLFNIDVSSQEVRNFGSDWLVSQYLPAKITRLYDKEELLLIGTDHGVYEYDGERIRFNRFSEKYGESLDMITAIDGSQWFASAYGVFKTMPGSDSKQVMEMSVSNSRPACMISDSEGVWLASSVGLSYYHLSGQLMKHYSSSSGLINNEFLPGVCNTIRHAEDSDRQLIFGSQYGLVKADASKLLVSNTPESKLIVSQVMLENDVVQVGSADLLEMKLPYGSSLSFLFGVMPKPDNQNLYYRLNENEKWQTLEGGQLTLEHLNSGEYHLQVSNDSQLASGMIGLDSKFTVLEPWYLSKLAITGFTMVVIVILALIIYWRSRYVLQANRDLAAQVTLKTNQLRHQSRVLLTSNQQLRKQIQVRNLLVDHVAQSIKTSVDSIANRLPIDLDSATQDHLSKTYWQLNELKSSPEDSSGGSQNYNLSQITQSVVDVWREDFSKAGIVVELEDANKSSRIALESFNLDVIFNSIFANAIKRSFRGQSVKLVLEEGNDIVSLSFIDYGTQLPSKVSTMRPSNTTNVDLSMDNLPQLVSVSGGHLSMFASDAQNKIEITWPCAQELSHVEESLPEFTQSEPISEKVSPEQEWLMKVYQLVAENYHDAEFGTASAAKLLFMSERSLQRRFKSASSRTFKDYLTEVRLETACEQLLAGEKISEVAFNCGFNDPSYFSQKFKHHFGLPPSKFAMTQENQVS</sequence>
<evidence type="ECO:0000256" key="1">
    <source>
        <dbReference type="ARBA" id="ARBA00023015"/>
    </source>
</evidence>
<evidence type="ECO:0000259" key="5">
    <source>
        <dbReference type="PROSITE" id="PS01124"/>
    </source>
</evidence>
<dbReference type="PROSITE" id="PS00041">
    <property type="entry name" value="HTH_ARAC_FAMILY_1"/>
    <property type="match status" value="1"/>
</dbReference>
<keyword evidence="4" id="KW-1133">Transmembrane helix</keyword>
<evidence type="ECO:0000313" key="6">
    <source>
        <dbReference type="EMBL" id="CAH1589921.1"/>
    </source>
</evidence>
<keyword evidence="4" id="KW-0472">Membrane</keyword>
<keyword evidence="3" id="KW-0804">Transcription</keyword>
<dbReference type="SUPFAM" id="SSF46689">
    <property type="entry name" value="Homeodomain-like"/>
    <property type="match status" value="1"/>
</dbReference>
<dbReference type="Gene3D" id="1.10.10.60">
    <property type="entry name" value="Homeodomain-like"/>
    <property type="match status" value="1"/>
</dbReference>
<dbReference type="Gene3D" id="3.30.565.10">
    <property type="entry name" value="Histidine kinase-like ATPase, C-terminal domain"/>
    <property type="match status" value="1"/>
</dbReference>
<dbReference type="SMART" id="SM00342">
    <property type="entry name" value="HTH_ARAC"/>
    <property type="match status" value="1"/>
</dbReference>
<dbReference type="AlphaFoldDB" id="A0AAU9QL10"/>
<dbReference type="InterPro" id="IPR013783">
    <property type="entry name" value="Ig-like_fold"/>
</dbReference>
<dbReference type="Pfam" id="PF12833">
    <property type="entry name" value="HTH_18"/>
    <property type="match status" value="1"/>
</dbReference>
<dbReference type="SUPFAM" id="SSF55874">
    <property type="entry name" value="ATPase domain of HSP90 chaperone/DNA topoisomerase II/histidine kinase"/>
    <property type="match status" value="1"/>
</dbReference>
<feature type="domain" description="HTH araC/xylS-type" evidence="5">
    <location>
        <begin position="1039"/>
        <end position="1137"/>
    </location>
</feature>
<keyword evidence="4" id="KW-0812">Transmembrane</keyword>
<protein>
    <submittedName>
        <fullName evidence="6">AraC family transcriptional regulator</fullName>
    </submittedName>
</protein>
<gene>
    <name evidence="6" type="ORF">THF1A12_210108</name>
</gene>
<evidence type="ECO:0000256" key="4">
    <source>
        <dbReference type="SAM" id="Phobius"/>
    </source>
</evidence>
<proteinExistence type="predicted"/>
<dbReference type="PROSITE" id="PS01124">
    <property type="entry name" value="HTH_ARAC_FAMILY_2"/>
    <property type="match status" value="1"/>
</dbReference>
<dbReference type="InterPro" id="IPR009057">
    <property type="entry name" value="Homeodomain-like_sf"/>
</dbReference>
<dbReference type="GO" id="GO:0043565">
    <property type="term" value="F:sequence-specific DNA binding"/>
    <property type="evidence" value="ECO:0007669"/>
    <property type="project" value="InterPro"/>
</dbReference>
<reference evidence="6" key="1">
    <citation type="submission" date="2022-01" db="EMBL/GenBank/DDBJ databases">
        <authorList>
            <person name="Lagorce A."/>
        </authorList>
    </citation>
    <scope>NUCLEOTIDE SEQUENCE</scope>
    <source>
        <strain evidence="6">Th15_F1_A12</strain>
    </source>
</reference>
<dbReference type="PRINTS" id="PR00032">
    <property type="entry name" value="HTHARAC"/>
</dbReference>
<dbReference type="InterPro" id="IPR018060">
    <property type="entry name" value="HTH_AraC"/>
</dbReference>
<dbReference type="InterPro" id="IPR036890">
    <property type="entry name" value="HATPase_C_sf"/>
</dbReference>
<feature type="transmembrane region" description="Helical" evidence="4">
    <location>
        <begin position="20"/>
        <end position="39"/>
    </location>
</feature>
<feature type="transmembrane region" description="Helical" evidence="4">
    <location>
        <begin position="746"/>
        <end position="770"/>
    </location>
</feature>
<dbReference type="GO" id="GO:0003700">
    <property type="term" value="F:DNA-binding transcription factor activity"/>
    <property type="evidence" value="ECO:0007669"/>
    <property type="project" value="InterPro"/>
</dbReference>
<dbReference type="InterPro" id="IPR015943">
    <property type="entry name" value="WD40/YVTN_repeat-like_dom_sf"/>
</dbReference>
<dbReference type="InterPro" id="IPR018062">
    <property type="entry name" value="HTH_AraC-typ_CS"/>
</dbReference>
<evidence type="ECO:0000256" key="3">
    <source>
        <dbReference type="ARBA" id="ARBA00023163"/>
    </source>
</evidence>
<dbReference type="PANTHER" id="PTHR43280">
    <property type="entry name" value="ARAC-FAMILY TRANSCRIPTIONAL REGULATOR"/>
    <property type="match status" value="1"/>
</dbReference>
<dbReference type="Proteomes" id="UP001295462">
    <property type="component" value="Unassembled WGS sequence"/>
</dbReference>
<dbReference type="InterPro" id="IPR020449">
    <property type="entry name" value="Tscrpt_reg_AraC-type_HTH"/>
</dbReference>
<evidence type="ECO:0000313" key="7">
    <source>
        <dbReference type="Proteomes" id="UP001295462"/>
    </source>
</evidence>
<dbReference type="SUPFAM" id="SSF63829">
    <property type="entry name" value="Calcium-dependent phosphotriesterase"/>
    <property type="match status" value="1"/>
</dbReference>
<comment type="caution">
    <text evidence="6">The sequence shown here is derived from an EMBL/GenBank/DDBJ whole genome shotgun (WGS) entry which is preliminary data.</text>
</comment>
<name>A0AAU9QL10_9VIBR</name>
<dbReference type="PANTHER" id="PTHR43280:SF28">
    <property type="entry name" value="HTH-TYPE TRANSCRIPTIONAL ACTIVATOR RHAS"/>
    <property type="match status" value="1"/>
</dbReference>
<keyword evidence="2" id="KW-0238">DNA-binding</keyword>
<organism evidence="6 7">
    <name type="scientific">Vibrio jasicida</name>
    <dbReference type="NCBI Taxonomy" id="766224"/>
    <lineage>
        <taxon>Bacteria</taxon>
        <taxon>Pseudomonadati</taxon>
        <taxon>Pseudomonadota</taxon>
        <taxon>Gammaproteobacteria</taxon>
        <taxon>Vibrionales</taxon>
        <taxon>Vibrionaceae</taxon>
        <taxon>Vibrio</taxon>
    </lineage>
</organism>
<accession>A0AAU9QL10</accession>
<dbReference type="Gene3D" id="2.60.40.10">
    <property type="entry name" value="Immunoglobulins"/>
    <property type="match status" value="1"/>
</dbReference>
<keyword evidence="1" id="KW-0805">Transcription regulation</keyword>
<dbReference type="EMBL" id="CAKMUD010000074">
    <property type="protein sequence ID" value="CAH1589921.1"/>
    <property type="molecule type" value="Genomic_DNA"/>
</dbReference>
<dbReference type="Gene3D" id="2.130.10.10">
    <property type="entry name" value="YVTN repeat-like/Quinoprotein amine dehydrogenase"/>
    <property type="match status" value="2"/>
</dbReference>
<evidence type="ECO:0000256" key="2">
    <source>
        <dbReference type="ARBA" id="ARBA00023125"/>
    </source>
</evidence>